<organism evidence="1">
    <name type="scientific">marine metagenome</name>
    <dbReference type="NCBI Taxonomy" id="408172"/>
    <lineage>
        <taxon>unclassified sequences</taxon>
        <taxon>metagenomes</taxon>
        <taxon>ecological metagenomes</taxon>
    </lineage>
</organism>
<dbReference type="Pfam" id="PF07396">
    <property type="entry name" value="Porin_O_P"/>
    <property type="match status" value="1"/>
</dbReference>
<sequence length="353" mass="38729">MRHRQVFLTLLLAMLAVPDVAESQIEISSRASSIQVGGRVHAQYATSSVGDADNDFFLRRVRLIADITLNDFVTARVQPDFARGKIALQDVYVRLGSSSKFRVWVGQFKRAFDIFELSSSTDLSIIERDARVEGVSECSGVSGICSYSRLTEKLKYAERDQGIKIDGSSGRMSYQFTLTNGTGINVSDENDAKSYSGRLSFAASDKVTFSAQVGVHDYLFPLVATRTERGVAWGADLEFGTWRDGAHIQASVIRGDNWKSLDSNQNEATFLTTQIVASYYSEKSGRLAGIEPLLRLSFGDPDTAVGKNAGTVVTPGLMFYLQGKSKIGANLDVYSPQSGDTALSFKVQTYLYF</sequence>
<name>A0A381RF37_9ZZZZ</name>
<dbReference type="InterPro" id="IPR010870">
    <property type="entry name" value="Porin_O/P"/>
</dbReference>
<reference evidence="1" key="1">
    <citation type="submission" date="2018-05" db="EMBL/GenBank/DDBJ databases">
        <authorList>
            <person name="Lanie J.A."/>
            <person name="Ng W.-L."/>
            <person name="Kazmierczak K.M."/>
            <person name="Andrzejewski T.M."/>
            <person name="Davidsen T.M."/>
            <person name="Wayne K.J."/>
            <person name="Tettelin H."/>
            <person name="Glass J.I."/>
            <person name="Rusch D."/>
            <person name="Podicherti R."/>
            <person name="Tsui H.-C.T."/>
            <person name="Winkler M.E."/>
        </authorList>
    </citation>
    <scope>NUCLEOTIDE SEQUENCE</scope>
</reference>
<dbReference type="AlphaFoldDB" id="A0A381RF37"/>
<dbReference type="EMBL" id="UINC01001771">
    <property type="protein sequence ID" value="SUZ88477.1"/>
    <property type="molecule type" value="Genomic_DNA"/>
</dbReference>
<evidence type="ECO:0008006" key="2">
    <source>
        <dbReference type="Google" id="ProtNLM"/>
    </source>
</evidence>
<accession>A0A381RF37</accession>
<evidence type="ECO:0000313" key="1">
    <source>
        <dbReference type="EMBL" id="SUZ88477.1"/>
    </source>
</evidence>
<proteinExistence type="predicted"/>
<dbReference type="SUPFAM" id="SSF56935">
    <property type="entry name" value="Porins"/>
    <property type="match status" value="1"/>
</dbReference>
<dbReference type="Gene3D" id="2.40.160.10">
    <property type="entry name" value="Porin"/>
    <property type="match status" value="1"/>
</dbReference>
<gene>
    <name evidence="1" type="ORF">METZ01_LOCUS41331</name>
</gene>
<dbReference type="InterPro" id="IPR023614">
    <property type="entry name" value="Porin_dom_sf"/>
</dbReference>
<protein>
    <recommendedName>
        <fullName evidence="2">Porin domain-containing protein</fullName>
    </recommendedName>
</protein>